<evidence type="ECO:0000313" key="3">
    <source>
        <dbReference type="Proteomes" id="UP001597189"/>
    </source>
</evidence>
<dbReference type="Proteomes" id="UP001597189">
    <property type="component" value="Unassembled WGS sequence"/>
</dbReference>
<protein>
    <recommendedName>
        <fullName evidence="4">DUF4767 domain-containing protein</fullName>
    </recommendedName>
</protein>
<dbReference type="EMBL" id="JBHTOD010000001">
    <property type="protein sequence ID" value="MFD1454389.1"/>
    <property type="molecule type" value="Genomic_DNA"/>
</dbReference>
<keyword evidence="1" id="KW-0732">Signal</keyword>
<feature type="chain" id="PRO_5047187251" description="DUF4767 domain-containing protein" evidence="1">
    <location>
        <begin position="32"/>
        <end position="160"/>
    </location>
</feature>
<sequence length="160" mass="18253">MMKKFVISFVIVLATLVGGSALNAGTTTVQAATKYRTVKVTPKKMRGTWYHYMGKKDGMYKMVIKKHQVSWGFGKLYKLPSLTITKTMQKGKRSMYNFNSKTHPGDTGSYFTMTMKIRGKKRTVIASPQQDPSLKPMVFTHFKTKHQYFAPLSIQKHLAF</sequence>
<evidence type="ECO:0000256" key="1">
    <source>
        <dbReference type="SAM" id="SignalP"/>
    </source>
</evidence>
<keyword evidence="3" id="KW-1185">Reference proteome</keyword>
<organism evidence="2 3">
    <name type="scientific">Levilactobacillus lanxiensis</name>
    <dbReference type="NCBI Taxonomy" id="2799568"/>
    <lineage>
        <taxon>Bacteria</taxon>
        <taxon>Bacillati</taxon>
        <taxon>Bacillota</taxon>
        <taxon>Bacilli</taxon>
        <taxon>Lactobacillales</taxon>
        <taxon>Lactobacillaceae</taxon>
        <taxon>Levilactobacillus</taxon>
    </lineage>
</organism>
<proteinExistence type="predicted"/>
<comment type="caution">
    <text evidence="2">The sequence shown here is derived from an EMBL/GenBank/DDBJ whole genome shotgun (WGS) entry which is preliminary data.</text>
</comment>
<feature type="signal peptide" evidence="1">
    <location>
        <begin position="1"/>
        <end position="31"/>
    </location>
</feature>
<gene>
    <name evidence="2" type="ORF">ACFQ44_01690</name>
</gene>
<evidence type="ECO:0008006" key="4">
    <source>
        <dbReference type="Google" id="ProtNLM"/>
    </source>
</evidence>
<reference evidence="3" key="1">
    <citation type="journal article" date="2019" name="Int. J. Syst. Evol. Microbiol.">
        <title>The Global Catalogue of Microorganisms (GCM) 10K type strain sequencing project: providing services to taxonomists for standard genome sequencing and annotation.</title>
        <authorList>
            <consortium name="The Broad Institute Genomics Platform"/>
            <consortium name="The Broad Institute Genome Sequencing Center for Infectious Disease"/>
            <person name="Wu L."/>
            <person name="Ma J."/>
        </authorList>
    </citation>
    <scope>NUCLEOTIDE SEQUENCE [LARGE SCALE GENOMIC DNA]</scope>
    <source>
        <strain evidence="3">CCM 8979</strain>
    </source>
</reference>
<name>A0ABW4CYP5_9LACO</name>
<evidence type="ECO:0000313" key="2">
    <source>
        <dbReference type="EMBL" id="MFD1454389.1"/>
    </source>
</evidence>
<accession>A0ABW4CYP5</accession>